<dbReference type="Pfam" id="PF14205">
    <property type="entry name" value="Cys_rich_KTR"/>
    <property type="match status" value="1"/>
</dbReference>
<dbReference type="InterPro" id="IPR025957">
    <property type="entry name" value="Cys_rich_KTR"/>
</dbReference>
<accession>A0A7G5MVQ8</accession>
<proteinExistence type="predicted"/>
<evidence type="ECO:0000313" key="1">
    <source>
        <dbReference type="EMBL" id="QMW78701.1"/>
    </source>
</evidence>
<dbReference type="AlphaFoldDB" id="A0A7G5MVQ8"/>
<organism evidence="1 2">
    <name type="scientific">Blautia producta</name>
    <dbReference type="NCBI Taxonomy" id="33035"/>
    <lineage>
        <taxon>Bacteria</taxon>
        <taxon>Bacillati</taxon>
        <taxon>Bacillota</taxon>
        <taxon>Clostridia</taxon>
        <taxon>Lachnospirales</taxon>
        <taxon>Lachnospiraceae</taxon>
        <taxon>Blautia</taxon>
    </lineage>
</organism>
<sequence>MKEEWILCPFCKSKTRLKIYEDTVLKNFPLFCPKCRREAIIDVKHFCIAIIRELDAKTQSR</sequence>
<protein>
    <submittedName>
        <fullName evidence="1">Conjugal transfer protein</fullName>
    </submittedName>
</protein>
<reference evidence="1 2" key="1">
    <citation type="submission" date="2019-04" db="EMBL/GenBank/DDBJ databases">
        <authorList>
            <person name="Schori C."/>
            <person name="Ahrens C."/>
        </authorList>
    </citation>
    <scope>NUCLEOTIDE SEQUENCE [LARGE SCALE GENOMIC DNA]</scope>
    <source>
        <strain evidence="1 2">DSM 2950</strain>
    </source>
</reference>
<name>A0A7G5MVQ8_9FIRM</name>
<dbReference type="RefSeq" id="WP_018594102.1">
    <property type="nucleotide sequence ID" value="NZ_CABLBP010000011.1"/>
</dbReference>
<dbReference type="Proteomes" id="UP000515789">
    <property type="component" value="Chromosome"/>
</dbReference>
<evidence type="ECO:0000313" key="2">
    <source>
        <dbReference type="Proteomes" id="UP000515789"/>
    </source>
</evidence>
<dbReference type="EMBL" id="CP039126">
    <property type="protein sequence ID" value="QMW78701.1"/>
    <property type="molecule type" value="Genomic_DNA"/>
</dbReference>
<gene>
    <name evidence="1" type="ORF">E5259_14485</name>
</gene>
<dbReference type="GeneID" id="75051245"/>